<sequence>MLIRPETSEDTLAIRTVTAEAFWGQEHSAPPQEADGAPGEATLVGLLRDDEAWIPGFSLVAEHEGRVVGHVVATRAHVESYDALGLGPLSVAPELQRQGVGSTLMTALIDAADERGEQLIALLGDPAYYSRFGFSPAADLGIQAPDPTWGAAFQVRPLGAYDGFTGVFRYAEPFSRL</sequence>
<dbReference type="InterPro" id="IPR050276">
    <property type="entry name" value="MshD_Acetyltransferase"/>
</dbReference>
<keyword evidence="3" id="KW-1185">Reference proteome</keyword>
<dbReference type="PANTHER" id="PTHR43617">
    <property type="entry name" value="L-AMINO ACID N-ACETYLTRANSFERASE"/>
    <property type="match status" value="1"/>
</dbReference>
<name>A0A2U2RHV1_9MICO</name>
<dbReference type="InterPro" id="IPR016181">
    <property type="entry name" value="Acyl_CoA_acyltransferase"/>
</dbReference>
<organism evidence="2 3">
    <name type="scientific">Brachybacterium endophyticum</name>
    <dbReference type="NCBI Taxonomy" id="2182385"/>
    <lineage>
        <taxon>Bacteria</taxon>
        <taxon>Bacillati</taxon>
        <taxon>Actinomycetota</taxon>
        <taxon>Actinomycetes</taxon>
        <taxon>Micrococcales</taxon>
        <taxon>Dermabacteraceae</taxon>
        <taxon>Brachybacterium</taxon>
    </lineage>
</organism>
<reference evidence="2 3" key="1">
    <citation type="submission" date="2018-05" db="EMBL/GenBank/DDBJ databases">
        <title>Brachybacterium sp. M1HQ-2T, whole genome shotgun sequence.</title>
        <authorList>
            <person name="Tuo L."/>
        </authorList>
    </citation>
    <scope>NUCLEOTIDE SEQUENCE [LARGE SCALE GENOMIC DNA]</scope>
    <source>
        <strain evidence="2 3">M1HQ-2</strain>
    </source>
</reference>
<evidence type="ECO:0000313" key="2">
    <source>
        <dbReference type="EMBL" id="PWH05447.1"/>
    </source>
</evidence>
<keyword evidence="2" id="KW-0808">Transferase</keyword>
<dbReference type="PANTHER" id="PTHR43617:SF2">
    <property type="entry name" value="UPF0039 PROTEIN SLL0451"/>
    <property type="match status" value="1"/>
</dbReference>
<proteinExistence type="predicted"/>
<dbReference type="GO" id="GO:0016747">
    <property type="term" value="F:acyltransferase activity, transferring groups other than amino-acyl groups"/>
    <property type="evidence" value="ECO:0007669"/>
    <property type="project" value="InterPro"/>
</dbReference>
<dbReference type="EMBL" id="QFKX01000005">
    <property type="protein sequence ID" value="PWH05447.1"/>
    <property type="molecule type" value="Genomic_DNA"/>
</dbReference>
<dbReference type="Gene3D" id="3.40.630.30">
    <property type="match status" value="1"/>
</dbReference>
<dbReference type="SUPFAM" id="SSF55729">
    <property type="entry name" value="Acyl-CoA N-acyltransferases (Nat)"/>
    <property type="match status" value="1"/>
</dbReference>
<dbReference type="InterPro" id="IPR000182">
    <property type="entry name" value="GNAT_dom"/>
</dbReference>
<dbReference type="Proteomes" id="UP000245590">
    <property type="component" value="Unassembled WGS sequence"/>
</dbReference>
<dbReference type="AlphaFoldDB" id="A0A2U2RHV1"/>
<dbReference type="RefSeq" id="WP_109276411.1">
    <property type="nucleotide sequence ID" value="NZ_QFKX01000005.1"/>
</dbReference>
<dbReference type="Pfam" id="PF00583">
    <property type="entry name" value="Acetyltransf_1"/>
    <property type="match status" value="1"/>
</dbReference>
<evidence type="ECO:0000259" key="1">
    <source>
        <dbReference type="PROSITE" id="PS51186"/>
    </source>
</evidence>
<comment type="caution">
    <text evidence="2">The sequence shown here is derived from an EMBL/GenBank/DDBJ whole genome shotgun (WGS) entry which is preliminary data.</text>
</comment>
<protein>
    <submittedName>
        <fullName evidence="2">GNAT family N-acetyltransferase</fullName>
    </submittedName>
</protein>
<accession>A0A2U2RHV1</accession>
<dbReference type="PROSITE" id="PS51186">
    <property type="entry name" value="GNAT"/>
    <property type="match status" value="1"/>
</dbReference>
<gene>
    <name evidence="2" type="ORF">DEO23_12760</name>
</gene>
<evidence type="ECO:0000313" key="3">
    <source>
        <dbReference type="Proteomes" id="UP000245590"/>
    </source>
</evidence>
<dbReference type="OrthoDB" id="9797178at2"/>
<dbReference type="CDD" id="cd04301">
    <property type="entry name" value="NAT_SF"/>
    <property type="match status" value="1"/>
</dbReference>
<feature type="domain" description="N-acetyltransferase" evidence="1">
    <location>
        <begin position="1"/>
        <end position="156"/>
    </location>
</feature>